<dbReference type="GO" id="GO:0003952">
    <property type="term" value="F:NAD+ synthase (glutamine-hydrolyzing) activity"/>
    <property type="evidence" value="ECO:0007669"/>
    <property type="project" value="InterPro"/>
</dbReference>
<dbReference type="GO" id="GO:0005737">
    <property type="term" value="C:cytoplasm"/>
    <property type="evidence" value="ECO:0007669"/>
    <property type="project" value="InterPro"/>
</dbReference>
<keyword evidence="4 6" id="KW-0067">ATP-binding</keyword>
<dbReference type="GO" id="GO:0004359">
    <property type="term" value="F:glutaminase activity"/>
    <property type="evidence" value="ECO:0007669"/>
    <property type="project" value="InterPro"/>
</dbReference>
<evidence type="ECO:0000256" key="4">
    <source>
        <dbReference type="ARBA" id="ARBA00022840"/>
    </source>
</evidence>
<dbReference type="GO" id="GO:0008795">
    <property type="term" value="F:NAD+ synthase activity"/>
    <property type="evidence" value="ECO:0007669"/>
    <property type="project" value="UniProtKB-EC"/>
</dbReference>
<dbReference type="InterPro" id="IPR003694">
    <property type="entry name" value="NAD_synthase"/>
</dbReference>
<dbReference type="Proteomes" id="UP000178759">
    <property type="component" value="Unassembled WGS sequence"/>
</dbReference>
<dbReference type="EMBL" id="MFJV01000001">
    <property type="protein sequence ID" value="OGG24087.1"/>
    <property type="molecule type" value="Genomic_DNA"/>
</dbReference>
<feature type="domain" description="NAD/GMP synthase" evidence="8">
    <location>
        <begin position="11"/>
        <end position="64"/>
    </location>
</feature>
<proteinExistence type="inferred from homology"/>
<evidence type="ECO:0000256" key="1">
    <source>
        <dbReference type="ARBA" id="ARBA00004790"/>
    </source>
</evidence>
<comment type="pathway">
    <text evidence="1">Cofactor biosynthesis; NAD(+) biosynthesis.</text>
</comment>
<dbReference type="CDD" id="cd00553">
    <property type="entry name" value="NAD_synthase"/>
    <property type="match status" value="1"/>
</dbReference>
<dbReference type="STRING" id="1798392.A3A79_02725"/>
<accession>A0A1F6AII0</accession>
<dbReference type="InterPro" id="IPR022310">
    <property type="entry name" value="NAD/GMP_synthase"/>
</dbReference>
<dbReference type="GO" id="GO:0005524">
    <property type="term" value="F:ATP binding"/>
    <property type="evidence" value="ECO:0007669"/>
    <property type="project" value="UniProtKB-KW"/>
</dbReference>
<comment type="caution">
    <text evidence="9">The sequence shown here is derived from an EMBL/GenBank/DDBJ whole genome shotgun (WGS) entry which is preliminary data.</text>
</comment>
<dbReference type="UniPathway" id="UPA00253"/>
<dbReference type="AlphaFoldDB" id="A0A1F6AII0"/>
<dbReference type="PANTHER" id="PTHR23090:SF9">
    <property type="entry name" value="GLUTAMINE-DEPENDENT NAD(+) SYNTHETASE"/>
    <property type="match status" value="1"/>
</dbReference>
<organism evidence="9 10">
    <name type="scientific">Candidatus Gottesmanbacteria bacterium RIFCSPLOWO2_01_FULL_43_11b</name>
    <dbReference type="NCBI Taxonomy" id="1798392"/>
    <lineage>
        <taxon>Bacteria</taxon>
        <taxon>Candidatus Gottesmaniibacteriota</taxon>
    </lineage>
</organism>
<feature type="domain" description="NAD/GMP synthase" evidence="8">
    <location>
        <begin position="68"/>
        <end position="221"/>
    </location>
</feature>
<comment type="catalytic activity">
    <reaction evidence="7">
        <text>deamido-NAD(+) + NH4(+) + ATP = AMP + diphosphate + NAD(+) + H(+)</text>
        <dbReference type="Rhea" id="RHEA:21188"/>
        <dbReference type="ChEBI" id="CHEBI:15378"/>
        <dbReference type="ChEBI" id="CHEBI:28938"/>
        <dbReference type="ChEBI" id="CHEBI:30616"/>
        <dbReference type="ChEBI" id="CHEBI:33019"/>
        <dbReference type="ChEBI" id="CHEBI:57540"/>
        <dbReference type="ChEBI" id="CHEBI:58437"/>
        <dbReference type="ChEBI" id="CHEBI:456215"/>
        <dbReference type="EC" id="6.3.1.5"/>
    </reaction>
</comment>
<dbReference type="SUPFAM" id="SSF52402">
    <property type="entry name" value="Adenine nucleotide alpha hydrolases-like"/>
    <property type="match status" value="1"/>
</dbReference>
<evidence type="ECO:0000256" key="2">
    <source>
        <dbReference type="ARBA" id="ARBA00022598"/>
    </source>
</evidence>
<keyword evidence="2 6" id="KW-0436">Ligase</keyword>
<dbReference type="Pfam" id="PF02540">
    <property type="entry name" value="NAD_synthase"/>
    <property type="match status" value="2"/>
</dbReference>
<reference evidence="9 10" key="1">
    <citation type="journal article" date="2016" name="Nat. Commun.">
        <title>Thousands of microbial genomes shed light on interconnected biogeochemical processes in an aquifer system.</title>
        <authorList>
            <person name="Anantharaman K."/>
            <person name="Brown C.T."/>
            <person name="Hug L.A."/>
            <person name="Sharon I."/>
            <person name="Castelle C.J."/>
            <person name="Probst A.J."/>
            <person name="Thomas B.C."/>
            <person name="Singh A."/>
            <person name="Wilkins M.J."/>
            <person name="Karaoz U."/>
            <person name="Brodie E.L."/>
            <person name="Williams K.H."/>
            <person name="Hubbard S.S."/>
            <person name="Banfield J.F."/>
        </authorList>
    </citation>
    <scope>NUCLEOTIDE SEQUENCE [LARGE SCALE GENOMIC DNA]</scope>
</reference>
<keyword evidence="5 6" id="KW-0520">NAD</keyword>
<evidence type="ECO:0000256" key="5">
    <source>
        <dbReference type="ARBA" id="ARBA00023027"/>
    </source>
</evidence>
<gene>
    <name evidence="9" type="ORF">A3A79_02725</name>
</gene>
<evidence type="ECO:0000256" key="6">
    <source>
        <dbReference type="RuleBase" id="RU003811"/>
    </source>
</evidence>
<comment type="similarity">
    <text evidence="6">Belongs to the NAD synthetase family.</text>
</comment>
<dbReference type="PANTHER" id="PTHR23090">
    <property type="entry name" value="NH 3 /GLUTAMINE-DEPENDENT NAD + SYNTHETASE"/>
    <property type="match status" value="1"/>
</dbReference>
<evidence type="ECO:0000256" key="3">
    <source>
        <dbReference type="ARBA" id="ARBA00022741"/>
    </source>
</evidence>
<name>A0A1F6AII0_9BACT</name>
<dbReference type="NCBIfam" id="TIGR00552">
    <property type="entry name" value="nadE"/>
    <property type="match status" value="1"/>
</dbReference>
<evidence type="ECO:0000313" key="10">
    <source>
        <dbReference type="Proteomes" id="UP000178759"/>
    </source>
</evidence>
<sequence length="227" mass="25460">MNSINPEKTAAELTSFIKNAFDKAGFTKAVIGVSGGVDSATSHELTKRALGEKNVFPYFLPYEKIKPIVDQVVSLDPGMDRLRQGNIMARVRMTILFDQAKKRQALVVGTENKTEHILGYYTRFGDSASDIEPLRNLYKTQVYQLAKYLGIPDKILNKAPTAGLWEGQTDEGEFGFTYKDADEVLFQLYDLKKDNVEGVDPGVVEKVKSRVSRNAFKHSLPILPFDY</sequence>
<dbReference type="GO" id="GO:0009435">
    <property type="term" value="P:NAD+ biosynthetic process"/>
    <property type="evidence" value="ECO:0007669"/>
    <property type="project" value="UniProtKB-UniPathway"/>
</dbReference>
<keyword evidence="3 6" id="KW-0547">Nucleotide-binding</keyword>
<evidence type="ECO:0000256" key="7">
    <source>
        <dbReference type="RuleBase" id="RU003812"/>
    </source>
</evidence>
<dbReference type="Gene3D" id="3.40.50.620">
    <property type="entry name" value="HUPs"/>
    <property type="match status" value="2"/>
</dbReference>
<dbReference type="InterPro" id="IPR014729">
    <property type="entry name" value="Rossmann-like_a/b/a_fold"/>
</dbReference>
<evidence type="ECO:0000259" key="8">
    <source>
        <dbReference type="Pfam" id="PF02540"/>
    </source>
</evidence>
<dbReference type="EC" id="6.3.1.5" evidence="7"/>
<protein>
    <recommendedName>
        <fullName evidence="7">NH(3)-dependent NAD(+) synthetase</fullName>
        <ecNumber evidence="7">6.3.1.5</ecNumber>
    </recommendedName>
</protein>
<evidence type="ECO:0000313" key="9">
    <source>
        <dbReference type="EMBL" id="OGG24087.1"/>
    </source>
</evidence>